<dbReference type="HOGENOM" id="CLU_002865_6_0_1"/>
<feature type="active site" description="Proton donor" evidence="7">
    <location>
        <position position="542"/>
    </location>
</feature>
<dbReference type="Proteomes" id="UP000015241">
    <property type="component" value="Unassembled WGS sequence"/>
</dbReference>
<dbReference type="GO" id="GO:0016614">
    <property type="term" value="F:oxidoreductase activity, acting on CH-OH group of donors"/>
    <property type="evidence" value="ECO:0007669"/>
    <property type="project" value="InterPro"/>
</dbReference>
<evidence type="ECO:0000256" key="8">
    <source>
        <dbReference type="PIRSR" id="PIRSR000137-2"/>
    </source>
</evidence>
<dbReference type="GO" id="GO:0050660">
    <property type="term" value="F:flavin adenine dinucleotide binding"/>
    <property type="evidence" value="ECO:0007669"/>
    <property type="project" value="InterPro"/>
</dbReference>
<dbReference type="OrthoDB" id="269227at2759"/>
<evidence type="ECO:0000256" key="5">
    <source>
        <dbReference type="ARBA" id="ARBA00022827"/>
    </source>
</evidence>
<evidence type="ECO:0000313" key="12">
    <source>
        <dbReference type="EMBL" id="EPS94380.1"/>
    </source>
</evidence>
<dbReference type="EMBL" id="KE504235">
    <property type="protein sequence ID" value="EPS94380.1"/>
    <property type="molecule type" value="Genomic_DNA"/>
</dbReference>
<dbReference type="InterPro" id="IPR036188">
    <property type="entry name" value="FAD/NAD-bd_sf"/>
</dbReference>
<name>S8EXU0_FOMSC</name>
<feature type="binding site" evidence="8">
    <location>
        <position position="245"/>
    </location>
    <ligand>
        <name>FAD</name>
        <dbReference type="ChEBI" id="CHEBI:57692"/>
    </ligand>
</feature>
<dbReference type="InParanoid" id="S8EXU0"/>
<dbReference type="SUPFAM" id="SSF54373">
    <property type="entry name" value="FAD-linked reductases, C-terminal domain"/>
    <property type="match status" value="1"/>
</dbReference>
<keyword evidence="4" id="KW-0732">Signal</keyword>
<dbReference type="InterPro" id="IPR012132">
    <property type="entry name" value="GMC_OxRdtase"/>
</dbReference>
<dbReference type="PROSITE" id="PS00623">
    <property type="entry name" value="GMC_OXRED_1"/>
    <property type="match status" value="1"/>
</dbReference>
<feature type="active site" description="Proton acceptor" evidence="7">
    <location>
        <position position="585"/>
    </location>
</feature>
<dbReference type="PROSITE" id="PS00624">
    <property type="entry name" value="GMC_OXRED_2"/>
    <property type="match status" value="1"/>
</dbReference>
<feature type="domain" description="Glucose-methanol-choline oxidoreductase N-terminal" evidence="11">
    <location>
        <begin position="287"/>
        <end position="301"/>
    </location>
</feature>
<dbReference type="PANTHER" id="PTHR11552">
    <property type="entry name" value="GLUCOSE-METHANOL-CHOLINE GMC OXIDOREDUCTASE"/>
    <property type="match status" value="1"/>
</dbReference>
<evidence type="ECO:0000313" key="13">
    <source>
        <dbReference type="Proteomes" id="UP000015241"/>
    </source>
</evidence>
<dbReference type="Pfam" id="PF05199">
    <property type="entry name" value="GMC_oxred_C"/>
    <property type="match status" value="1"/>
</dbReference>
<gene>
    <name evidence="12" type="ORF">FOMPIDRAFT_62470</name>
</gene>
<sequence>MIAQISQVADKSFDYVIIGGGTAGLTVAARILNHPANKRTILVIEAGQPNLDDPKILLGGTFGGTFGDPKYDWGFTTTPQQHSNNRVMTWNRGKGLGGSSAMNFLVWCKPSAADINAIEELGNPGWNWESFQRLTTGMEHFTQASPDQLLELTHTHIASYRGIDGPIKTTVPGTAAPLNKAFLDTLQSMGAPLLEDPYGGNVTGCWQSSACLDRSLKWTRSYAATAHYLPNKNNSNLLVLTDATVSRVLFRDELSPEGNLIASAVEFIYRGEQYQVGVEKEVICSAGTIKSPQVMELSGIGRREILEKLGIPVKVDLRGVGENLTDHTFCGISYELDPSIPHKTFDIFRDATLAKEQSRLHLDQDNMHRYGISAFSYLPIQIVNSKNAQAIIDNTETLINGQIEHSDLPPGLEKQYNIQLRILKDKMEPDLEFIGVNGYMSHRSVPEEGKSHLTILAVLQHPLSRCHCKSTDPTEQPDIDPHIFENPYDLELFMESVKYVRKMAETEPLKSLVVREVDPGTENATEEQIKEYLKNYCYTCFHALGSMSMMPRDQNGVVDSDLKVYGTTNVRVADLSVFPMQVSAHTQTSAYYVGAKS</sequence>
<comment type="similarity">
    <text evidence="2 9">Belongs to the GMC oxidoreductase family.</text>
</comment>
<keyword evidence="3 9" id="KW-0285">Flavoprotein</keyword>
<organism evidence="12 13">
    <name type="scientific">Fomitopsis schrenkii</name>
    <name type="common">Brown rot fungus</name>
    <dbReference type="NCBI Taxonomy" id="2126942"/>
    <lineage>
        <taxon>Eukaryota</taxon>
        <taxon>Fungi</taxon>
        <taxon>Dikarya</taxon>
        <taxon>Basidiomycota</taxon>
        <taxon>Agaricomycotina</taxon>
        <taxon>Agaricomycetes</taxon>
        <taxon>Polyporales</taxon>
        <taxon>Fomitopsis</taxon>
    </lineage>
</organism>
<dbReference type="InterPro" id="IPR007867">
    <property type="entry name" value="GMC_OxRtase_C"/>
</dbReference>
<evidence type="ECO:0000259" key="10">
    <source>
        <dbReference type="PROSITE" id="PS00623"/>
    </source>
</evidence>
<keyword evidence="6" id="KW-0560">Oxidoreductase</keyword>
<evidence type="ECO:0000256" key="9">
    <source>
        <dbReference type="RuleBase" id="RU003968"/>
    </source>
</evidence>
<accession>S8EXU0</accession>
<feature type="binding site" evidence="8">
    <location>
        <begin position="103"/>
        <end position="106"/>
    </location>
    <ligand>
        <name>FAD</name>
        <dbReference type="ChEBI" id="CHEBI:57692"/>
    </ligand>
</feature>
<evidence type="ECO:0000256" key="7">
    <source>
        <dbReference type="PIRSR" id="PIRSR000137-1"/>
    </source>
</evidence>
<dbReference type="SUPFAM" id="SSF51905">
    <property type="entry name" value="FAD/NAD(P)-binding domain"/>
    <property type="match status" value="1"/>
</dbReference>
<evidence type="ECO:0000256" key="3">
    <source>
        <dbReference type="ARBA" id="ARBA00022630"/>
    </source>
</evidence>
<evidence type="ECO:0000256" key="4">
    <source>
        <dbReference type="ARBA" id="ARBA00022729"/>
    </source>
</evidence>
<reference evidence="12 13" key="1">
    <citation type="journal article" date="2012" name="Science">
        <title>The Paleozoic origin of enzymatic lignin decomposition reconstructed from 31 fungal genomes.</title>
        <authorList>
            <person name="Floudas D."/>
            <person name="Binder M."/>
            <person name="Riley R."/>
            <person name="Barry K."/>
            <person name="Blanchette R.A."/>
            <person name="Henrissat B."/>
            <person name="Martinez A.T."/>
            <person name="Otillar R."/>
            <person name="Spatafora J.W."/>
            <person name="Yadav J.S."/>
            <person name="Aerts A."/>
            <person name="Benoit I."/>
            <person name="Boyd A."/>
            <person name="Carlson A."/>
            <person name="Copeland A."/>
            <person name="Coutinho P.M."/>
            <person name="de Vries R.P."/>
            <person name="Ferreira P."/>
            <person name="Findley K."/>
            <person name="Foster B."/>
            <person name="Gaskell J."/>
            <person name="Glotzer D."/>
            <person name="Gorecki P."/>
            <person name="Heitman J."/>
            <person name="Hesse C."/>
            <person name="Hori C."/>
            <person name="Igarashi K."/>
            <person name="Jurgens J.A."/>
            <person name="Kallen N."/>
            <person name="Kersten P."/>
            <person name="Kohler A."/>
            <person name="Kuees U."/>
            <person name="Kumar T.K.A."/>
            <person name="Kuo A."/>
            <person name="LaButti K."/>
            <person name="Larrondo L.F."/>
            <person name="Lindquist E."/>
            <person name="Ling A."/>
            <person name="Lombard V."/>
            <person name="Lucas S."/>
            <person name="Lundell T."/>
            <person name="Martin R."/>
            <person name="McLaughlin D.J."/>
            <person name="Morgenstern I."/>
            <person name="Morin E."/>
            <person name="Murat C."/>
            <person name="Nagy L.G."/>
            <person name="Nolan M."/>
            <person name="Ohm R.A."/>
            <person name="Patyshakuliyeva A."/>
            <person name="Rokas A."/>
            <person name="Ruiz-Duenas F.J."/>
            <person name="Sabat G."/>
            <person name="Salamov A."/>
            <person name="Samejima M."/>
            <person name="Schmutz J."/>
            <person name="Slot J.C."/>
            <person name="St John F."/>
            <person name="Stenlid J."/>
            <person name="Sun H."/>
            <person name="Sun S."/>
            <person name="Syed K."/>
            <person name="Tsang A."/>
            <person name="Wiebenga A."/>
            <person name="Young D."/>
            <person name="Pisabarro A."/>
            <person name="Eastwood D.C."/>
            <person name="Martin F."/>
            <person name="Cullen D."/>
            <person name="Grigoriev I.V."/>
            <person name="Hibbett D.S."/>
        </authorList>
    </citation>
    <scope>NUCLEOTIDE SEQUENCE</scope>
    <source>
        <strain evidence="13">FP-58527</strain>
    </source>
</reference>
<dbReference type="Pfam" id="PF00732">
    <property type="entry name" value="GMC_oxred_N"/>
    <property type="match status" value="1"/>
</dbReference>
<dbReference type="Gene3D" id="3.50.50.60">
    <property type="entry name" value="FAD/NAD(P)-binding domain"/>
    <property type="match status" value="1"/>
</dbReference>
<keyword evidence="5 8" id="KW-0274">FAD</keyword>
<evidence type="ECO:0000256" key="6">
    <source>
        <dbReference type="ARBA" id="ARBA00023002"/>
    </source>
</evidence>
<proteinExistence type="inferred from homology"/>
<evidence type="ECO:0000256" key="1">
    <source>
        <dbReference type="ARBA" id="ARBA00001974"/>
    </source>
</evidence>
<feature type="domain" description="Glucose-methanol-choline oxidoreductase N-terminal" evidence="10">
    <location>
        <begin position="93"/>
        <end position="116"/>
    </location>
</feature>
<dbReference type="PIRSF" id="PIRSF000137">
    <property type="entry name" value="Alcohol_oxidase"/>
    <property type="match status" value="1"/>
</dbReference>
<dbReference type="InterPro" id="IPR000172">
    <property type="entry name" value="GMC_OxRdtase_N"/>
</dbReference>
<dbReference type="Gene3D" id="3.30.560.10">
    <property type="entry name" value="Glucose Oxidase, domain 3"/>
    <property type="match status" value="1"/>
</dbReference>
<dbReference type="AlphaFoldDB" id="S8EXU0"/>
<dbReference type="eggNOG" id="KOG1238">
    <property type="taxonomic scope" value="Eukaryota"/>
</dbReference>
<evidence type="ECO:0000259" key="11">
    <source>
        <dbReference type="PROSITE" id="PS00624"/>
    </source>
</evidence>
<dbReference type="PANTHER" id="PTHR11552:SF201">
    <property type="entry name" value="GLUCOSE-METHANOL-CHOLINE OXIDOREDUCTASE N-TERMINAL DOMAIN-CONTAINING PROTEIN"/>
    <property type="match status" value="1"/>
</dbReference>
<evidence type="ECO:0000256" key="2">
    <source>
        <dbReference type="ARBA" id="ARBA00010790"/>
    </source>
</evidence>
<comment type="cofactor">
    <cofactor evidence="1 8">
        <name>FAD</name>
        <dbReference type="ChEBI" id="CHEBI:57692"/>
    </cofactor>
</comment>
<dbReference type="STRING" id="743788.S8EXU0"/>
<keyword evidence="13" id="KW-1185">Reference proteome</keyword>
<protein>
    <recommendedName>
        <fullName evidence="10 11">Glucose-methanol-choline oxidoreductase N-terminal domain-containing protein</fullName>
    </recommendedName>
</protein>